<dbReference type="OrthoDB" id="426753at2"/>
<name>A0A401IBV6_APHSA</name>
<organism evidence="1 2">
    <name type="scientific">Aphanothece sacrum FPU1</name>
    <dbReference type="NCBI Taxonomy" id="1920663"/>
    <lineage>
        <taxon>Bacteria</taxon>
        <taxon>Bacillati</taxon>
        <taxon>Cyanobacteriota</taxon>
        <taxon>Cyanophyceae</taxon>
        <taxon>Oscillatoriophycideae</taxon>
        <taxon>Chroococcales</taxon>
        <taxon>Aphanothecaceae</taxon>
        <taxon>Aphanothece</taxon>
    </lineage>
</organism>
<dbReference type="Proteomes" id="UP000287247">
    <property type="component" value="Unassembled WGS sequence"/>
</dbReference>
<sequence>MDKMNRKPNFKAMNSQELKRYVLSHREDDEAFHAYVDKINERKDREILSGEYPPPNLHSSAIALAVRPQCGHNIGSSLSS</sequence>
<dbReference type="EMBL" id="BDQK01000001">
    <property type="protein sequence ID" value="GBF78763.1"/>
    <property type="molecule type" value="Genomic_DNA"/>
</dbReference>
<evidence type="ECO:0000313" key="1">
    <source>
        <dbReference type="EMBL" id="GBF78763.1"/>
    </source>
</evidence>
<comment type="caution">
    <text evidence="1">The sequence shown here is derived from an EMBL/GenBank/DDBJ whole genome shotgun (WGS) entry which is preliminary data.</text>
</comment>
<gene>
    <name evidence="1" type="ORF">AsFPU1_0152</name>
</gene>
<accession>A0A401IBV6</accession>
<keyword evidence="2" id="KW-1185">Reference proteome</keyword>
<dbReference type="AlphaFoldDB" id="A0A401IBV6"/>
<reference evidence="2" key="1">
    <citation type="submission" date="2017-05" db="EMBL/GenBank/DDBJ databases">
        <title>Physiological properties and genetic analysis related to exopolysaccharide production of fresh-water unicellular cyanobacterium Aphanothece sacrum, Suizenji Nori, that has been cultured as a food source in Japan.</title>
        <authorList>
            <person name="Kanesaki Y."/>
            <person name="Yoshikawa S."/>
            <person name="Ohki K."/>
        </authorList>
    </citation>
    <scope>NUCLEOTIDE SEQUENCE [LARGE SCALE GENOMIC DNA]</scope>
    <source>
        <strain evidence="2">FPU1</strain>
    </source>
</reference>
<evidence type="ECO:0000313" key="2">
    <source>
        <dbReference type="Proteomes" id="UP000287247"/>
    </source>
</evidence>
<proteinExistence type="predicted"/>
<dbReference type="Pfam" id="PF21826">
    <property type="entry name" value="DUF6887"/>
    <property type="match status" value="1"/>
</dbReference>
<protein>
    <submittedName>
        <fullName evidence="1">Alpha-mannosidase</fullName>
    </submittedName>
</protein>
<dbReference type="InterPro" id="IPR054053">
    <property type="entry name" value="DUF6887"/>
</dbReference>